<proteinExistence type="predicted"/>
<dbReference type="PROSITE" id="PS00455">
    <property type="entry name" value="AMP_BINDING"/>
    <property type="match status" value="1"/>
</dbReference>
<dbReference type="SUPFAM" id="SSF56801">
    <property type="entry name" value="Acetyl-CoA synthetase-like"/>
    <property type="match status" value="1"/>
</dbReference>
<dbReference type="NCBIfam" id="TIGR01733">
    <property type="entry name" value="AA-adenyl-dom"/>
    <property type="match status" value="1"/>
</dbReference>
<dbReference type="Gene3D" id="2.30.38.10">
    <property type="entry name" value="Luciferase, Domain 3"/>
    <property type="match status" value="1"/>
</dbReference>
<dbReference type="EMBL" id="FOSN01000020">
    <property type="protein sequence ID" value="SFK78405.1"/>
    <property type="molecule type" value="Genomic_DNA"/>
</dbReference>
<feature type="region of interest" description="Disordered" evidence="4">
    <location>
        <begin position="547"/>
        <end position="569"/>
    </location>
</feature>
<feature type="domain" description="Carrier" evidence="5">
    <location>
        <begin position="566"/>
        <end position="641"/>
    </location>
</feature>
<sequence>MSNSFEIAQSRSLSERRPFLRSSALPSSVPRRALFDFASGAPGVAKYSRSASVHSVFSAQAQATPDAPAILDEEQRLTYRELDLDSNQLAKRLQSLGVKPGDFVGVLADRSAETIVALLAILKAGAAYAPFDPTYPQDLLDFMLDDCRPALVLTQRPLGLMETFGAGKFDNIRFVELENALATAAYESSCPLDVERNAGDVAYVMYTSGSTGRPKGVLIPHRGIVRLVREQTYANFGRDEVFLHMAPLAFDASTFEIWGALLNGGSIAIERAARPSLQQIGDTIRRFGVTTAWFTAGLFHLLVDYQLADLRQLRRILAGGDVLSPPHVEKALAALPETILVNGYGPTENTTFSCCYEIPRHGWGGGSLPIGLPIAHTEVLILGADFKPVADGEVGQLCVAGDGLALGYLNRPDLTQEKFIQRPFKRAPSERLYLTGDQARRRSDGLIEFLGRTDRQVKINGKRVELDEIENALRADRRLSDALVTRLQEPETTRLAAYLKPVRPVYPTGEDAFGAAILEALRTRLPEHMVPAAFVVMDSFPLTPNGKVDRRQLPAPRRAAASHADSSLTPDEDKLAEIWRQVLGVSEIGPDSNFFDLGGHSLLAMRLIARIAKTTGVKLGVAALFQAPTLRQFARLLSAVEPPKEDSCIVQIQPYGAKTPIIAIHNTLMYHKLAGRLGTDRPFIGIRLFNPDDPRPDPTASLEEIAADYVRLIRQARPHGPYVLLSLCVAGAIAYEAARQLREAGESTPVIIMADTWAPGYEQRLPPLNRFVAKAIYRAHVLRHRISLLVHRKASLAEVLSYFTLVRKCRILEFAAWLGVIDPSQTGKDDRETWLFLLALAAAESRYRASPSPADLVLLQSDEIITRFADPDMGWTSAGHGKILRKRIPGWHEDVFLGDGAALIADYLRPLLEQVDAEDAASAVGAPV</sequence>
<evidence type="ECO:0000256" key="1">
    <source>
        <dbReference type="ARBA" id="ARBA00001957"/>
    </source>
</evidence>
<dbReference type="Pfam" id="PF00550">
    <property type="entry name" value="PP-binding"/>
    <property type="match status" value="1"/>
</dbReference>
<evidence type="ECO:0000256" key="2">
    <source>
        <dbReference type="ARBA" id="ARBA00022450"/>
    </source>
</evidence>
<dbReference type="InterPro" id="IPR036736">
    <property type="entry name" value="ACP-like_sf"/>
</dbReference>
<dbReference type="InterPro" id="IPR029058">
    <property type="entry name" value="AB_hydrolase_fold"/>
</dbReference>
<dbReference type="Gene3D" id="3.40.50.1820">
    <property type="entry name" value="alpha/beta hydrolase"/>
    <property type="match status" value="1"/>
</dbReference>
<dbReference type="PROSITE" id="PS00012">
    <property type="entry name" value="PHOSPHOPANTETHEINE"/>
    <property type="match status" value="1"/>
</dbReference>
<keyword evidence="2" id="KW-0596">Phosphopantetheine</keyword>
<evidence type="ECO:0000313" key="6">
    <source>
        <dbReference type="EMBL" id="SFK78405.1"/>
    </source>
</evidence>
<dbReference type="FunFam" id="3.40.50.980:FF:000001">
    <property type="entry name" value="Non-ribosomal peptide synthetase"/>
    <property type="match status" value="1"/>
</dbReference>
<dbReference type="Gene3D" id="1.10.1200.10">
    <property type="entry name" value="ACP-like"/>
    <property type="match status" value="1"/>
</dbReference>
<dbReference type="InterPro" id="IPR006162">
    <property type="entry name" value="Ppantetheine_attach_site"/>
</dbReference>
<dbReference type="GO" id="GO:0044550">
    <property type="term" value="P:secondary metabolite biosynthetic process"/>
    <property type="evidence" value="ECO:0007669"/>
    <property type="project" value="TreeGrafter"/>
</dbReference>
<dbReference type="InterPro" id="IPR020845">
    <property type="entry name" value="AMP-binding_CS"/>
</dbReference>
<comment type="cofactor">
    <cofactor evidence="1">
        <name>pantetheine 4'-phosphate</name>
        <dbReference type="ChEBI" id="CHEBI:47942"/>
    </cofactor>
</comment>
<dbReference type="SMART" id="SM00823">
    <property type="entry name" value="PKS_PP"/>
    <property type="match status" value="1"/>
</dbReference>
<dbReference type="GO" id="GO:0031177">
    <property type="term" value="F:phosphopantetheine binding"/>
    <property type="evidence" value="ECO:0007669"/>
    <property type="project" value="InterPro"/>
</dbReference>
<dbReference type="Proteomes" id="UP000198755">
    <property type="component" value="Unassembled WGS sequence"/>
</dbReference>
<reference evidence="6 7" key="1">
    <citation type="submission" date="2016-10" db="EMBL/GenBank/DDBJ databases">
        <authorList>
            <person name="de Groot N.N."/>
        </authorList>
    </citation>
    <scope>NUCLEOTIDE SEQUENCE [LARGE SCALE GENOMIC DNA]</scope>
    <source>
        <strain evidence="6 7">NE2</strain>
    </source>
</reference>
<dbReference type="FunFam" id="1.10.1200.10:FF:000005">
    <property type="entry name" value="Nonribosomal peptide synthetase 1"/>
    <property type="match status" value="1"/>
</dbReference>
<dbReference type="STRING" id="1612308.SAMN05444581_12027"/>
<dbReference type="AlphaFoldDB" id="A0A1I4CBT6"/>
<dbReference type="GO" id="GO:0043041">
    <property type="term" value="P:amino acid activation for nonribosomal peptide biosynthetic process"/>
    <property type="evidence" value="ECO:0007669"/>
    <property type="project" value="TreeGrafter"/>
</dbReference>
<dbReference type="Pfam" id="PF13193">
    <property type="entry name" value="AMP-binding_C"/>
    <property type="match status" value="1"/>
</dbReference>
<dbReference type="InterPro" id="IPR045851">
    <property type="entry name" value="AMP-bd_C_sf"/>
</dbReference>
<dbReference type="PANTHER" id="PTHR45527">
    <property type="entry name" value="NONRIBOSOMAL PEPTIDE SYNTHETASE"/>
    <property type="match status" value="1"/>
</dbReference>
<dbReference type="InterPro" id="IPR009081">
    <property type="entry name" value="PP-bd_ACP"/>
</dbReference>
<evidence type="ECO:0000313" key="7">
    <source>
        <dbReference type="Proteomes" id="UP000198755"/>
    </source>
</evidence>
<dbReference type="OrthoDB" id="9803968at2"/>
<dbReference type="SUPFAM" id="SSF53474">
    <property type="entry name" value="alpha/beta-Hydrolases"/>
    <property type="match status" value="1"/>
</dbReference>
<gene>
    <name evidence="6" type="ORF">SAMN05444581_12027</name>
</gene>
<dbReference type="GO" id="GO:0005737">
    <property type="term" value="C:cytoplasm"/>
    <property type="evidence" value="ECO:0007669"/>
    <property type="project" value="TreeGrafter"/>
</dbReference>
<evidence type="ECO:0000256" key="4">
    <source>
        <dbReference type="SAM" id="MobiDB-lite"/>
    </source>
</evidence>
<keyword evidence="3" id="KW-0597">Phosphoprotein</keyword>
<dbReference type="Pfam" id="PF00975">
    <property type="entry name" value="Thioesterase"/>
    <property type="match status" value="1"/>
</dbReference>
<dbReference type="InterPro" id="IPR000873">
    <property type="entry name" value="AMP-dep_synth/lig_dom"/>
</dbReference>
<dbReference type="InterPro" id="IPR010071">
    <property type="entry name" value="AA_adenyl_dom"/>
</dbReference>
<keyword evidence="7" id="KW-1185">Reference proteome</keyword>
<dbReference type="Pfam" id="PF00501">
    <property type="entry name" value="AMP-binding"/>
    <property type="match status" value="1"/>
</dbReference>
<accession>A0A1I4CBT6</accession>
<organism evidence="6 7">
    <name type="scientific">Methylocapsa palsarum</name>
    <dbReference type="NCBI Taxonomy" id="1612308"/>
    <lineage>
        <taxon>Bacteria</taxon>
        <taxon>Pseudomonadati</taxon>
        <taxon>Pseudomonadota</taxon>
        <taxon>Alphaproteobacteria</taxon>
        <taxon>Hyphomicrobiales</taxon>
        <taxon>Beijerinckiaceae</taxon>
        <taxon>Methylocapsa</taxon>
    </lineage>
</organism>
<evidence type="ECO:0000259" key="5">
    <source>
        <dbReference type="PROSITE" id="PS50075"/>
    </source>
</evidence>
<dbReference type="InterPro" id="IPR025110">
    <property type="entry name" value="AMP-bd_C"/>
</dbReference>
<dbReference type="CDD" id="cd12117">
    <property type="entry name" value="A_NRPS_Srf_like"/>
    <property type="match status" value="1"/>
</dbReference>
<dbReference type="SUPFAM" id="SSF47336">
    <property type="entry name" value="ACP-like"/>
    <property type="match status" value="1"/>
</dbReference>
<dbReference type="PANTHER" id="PTHR45527:SF1">
    <property type="entry name" value="FATTY ACID SYNTHASE"/>
    <property type="match status" value="1"/>
</dbReference>
<protein>
    <submittedName>
        <fullName evidence="6">Amino acid adenylation domain-containing protein</fullName>
    </submittedName>
</protein>
<dbReference type="Gene3D" id="3.30.300.30">
    <property type="match status" value="1"/>
</dbReference>
<name>A0A1I4CBT6_9HYPH</name>
<evidence type="ECO:0000256" key="3">
    <source>
        <dbReference type="ARBA" id="ARBA00022553"/>
    </source>
</evidence>
<dbReference type="InterPro" id="IPR001031">
    <property type="entry name" value="Thioesterase"/>
</dbReference>
<dbReference type="PROSITE" id="PS50075">
    <property type="entry name" value="CARRIER"/>
    <property type="match status" value="1"/>
</dbReference>
<dbReference type="InterPro" id="IPR020806">
    <property type="entry name" value="PKS_PP-bd"/>
</dbReference>
<dbReference type="Gene3D" id="3.40.50.980">
    <property type="match status" value="2"/>
</dbReference>